<dbReference type="Proteomes" id="UP000007115">
    <property type="component" value="Unassembled WGS sequence"/>
</dbReference>
<dbReference type="GeneID" id="25796222"/>
<dbReference type="OMA" id="TSWIMCT"/>
<name>G9MMT5_HYPVG</name>
<evidence type="ECO:0000313" key="2">
    <source>
        <dbReference type="Proteomes" id="UP000007115"/>
    </source>
</evidence>
<reference evidence="1 2" key="1">
    <citation type="journal article" date="2011" name="Genome Biol.">
        <title>Comparative genome sequence analysis underscores mycoparasitism as the ancestral life style of Trichoderma.</title>
        <authorList>
            <person name="Kubicek C.P."/>
            <person name="Herrera-Estrella A."/>
            <person name="Seidl-Seiboth V."/>
            <person name="Martinez D.A."/>
            <person name="Druzhinina I.S."/>
            <person name="Thon M."/>
            <person name="Zeilinger S."/>
            <person name="Casas-Flores S."/>
            <person name="Horwitz B.A."/>
            <person name="Mukherjee P.K."/>
            <person name="Mukherjee M."/>
            <person name="Kredics L."/>
            <person name="Alcaraz L.D."/>
            <person name="Aerts A."/>
            <person name="Antal Z."/>
            <person name="Atanasova L."/>
            <person name="Cervantes-Badillo M.G."/>
            <person name="Challacombe J."/>
            <person name="Chertkov O."/>
            <person name="McCluskey K."/>
            <person name="Coulpier F."/>
            <person name="Deshpande N."/>
            <person name="von Doehren H."/>
            <person name="Ebbole D.J."/>
            <person name="Esquivel-Naranjo E.U."/>
            <person name="Fekete E."/>
            <person name="Flipphi M."/>
            <person name="Glaser F."/>
            <person name="Gomez-Rodriguez E.Y."/>
            <person name="Gruber S."/>
            <person name="Han C."/>
            <person name="Henrissat B."/>
            <person name="Hermosa R."/>
            <person name="Hernandez-Onate M."/>
            <person name="Karaffa L."/>
            <person name="Kosti I."/>
            <person name="Le Crom S."/>
            <person name="Lindquist E."/>
            <person name="Lucas S."/>
            <person name="Luebeck M."/>
            <person name="Luebeck P.S."/>
            <person name="Margeot A."/>
            <person name="Metz B."/>
            <person name="Misra M."/>
            <person name="Nevalainen H."/>
            <person name="Omann M."/>
            <person name="Packer N."/>
            <person name="Perrone G."/>
            <person name="Uresti-Rivera E.E."/>
            <person name="Salamov A."/>
            <person name="Schmoll M."/>
            <person name="Seiboth B."/>
            <person name="Shapiro H."/>
            <person name="Sukno S."/>
            <person name="Tamayo-Ramos J.A."/>
            <person name="Tisch D."/>
            <person name="Wiest A."/>
            <person name="Wilkinson H.H."/>
            <person name="Zhang M."/>
            <person name="Coutinho P.M."/>
            <person name="Kenerley C.M."/>
            <person name="Monte E."/>
            <person name="Baker S.E."/>
            <person name="Grigoriev I.V."/>
        </authorList>
    </citation>
    <scope>NUCLEOTIDE SEQUENCE [LARGE SCALE GENOMIC DNA]</scope>
    <source>
        <strain evidence="2">Gv29-8 / FGSC 10586</strain>
    </source>
</reference>
<dbReference type="eggNOG" id="ENOG502S0NK">
    <property type="taxonomic scope" value="Eukaryota"/>
</dbReference>
<accession>G9MMT5</accession>
<dbReference type="OrthoDB" id="2149705at2759"/>
<dbReference type="HOGENOM" id="CLU_039214_1_0_1"/>
<dbReference type="InParanoid" id="G9MMT5"/>
<keyword evidence="2" id="KW-1185">Reference proteome</keyword>
<sequence length="372" mass="43359">MADDKKPAIAYDLASHHALGGGSYVFKSDYPNYLKTLLPCPERRTEINIIIQPNSSPHIGTICSLGLAFVVARRMLDIGLDVSVTCDLWDRAKGKQSNIDGMIYQKSLRDIGQFQRYLPDYVEILNLLSERYHVHYKLRMEEEFLSNPEMPEVLREIIMKRDFYAQYLAPETKTLAIRAACPECGLVEKYGLKNGYAEDGSSVSFECPIHGQFSYSTKTQTNQFQFNCQLFNLVLALFYERVSYNYIEICGGDYAGFWQEQLMWRFLSKPIIIVYTPLISDWSGSKISKSLYLSDTAYDYLRHAGLKYLLSYECFREERRDLALLWKEIELWVDQPYRLFRGYSVHYMHLLFEEEEMVLGTIHDQSKEPEHD</sequence>
<proteinExistence type="predicted"/>
<dbReference type="SUPFAM" id="SSF52374">
    <property type="entry name" value="Nucleotidylyl transferase"/>
    <property type="match status" value="1"/>
</dbReference>
<dbReference type="EMBL" id="ABDF02000004">
    <property type="protein sequence ID" value="EHK24653.1"/>
    <property type="molecule type" value="Genomic_DNA"/>
</dbReference>
<gene>
    <name evidence="1" type="ORF">TRIVIDRAFT_61434</name>
</gene>
<dbReference type="VEuPathDB" id="FungiDB:TRIVIDRAFT_61434"/>
<protein>
    <submittedName>
        <fullName evidence="1">Uncharacterized protein</fullName>
    </submittedName>
</protein>
<dbReference type="RefSeq" id="XP_013958856.1">
    <property type="nucleotide sequence ID" value="XM_014103381.1"/>
</dbReference>
<dbReference type="AlphaFoldDB" id="G9MMT5"/>
<comment type="caution">
    <text evidence="1">The sequence shown here is derived from an EMBL/GenBank/DDBJ whole genome shotgun (WGS) entry which is preliminary data.</text>
</comment>
<organism evidence="1 2">
    <name type="scientific">Hypocrea virens (strain Gv29-8 / FGSC 10586)</name>
    <name type="common">Gliocladium virens</name>
    <name type="synonym">Trichoderma virens</name>
    <dbReference type="NCBI Taxonomy" id="413071"/>
    <lineage>
        <taxon>Eukaryota</taxon>
        <taxon>Fungi</taxon>
        <taxon>Dikarya</taxon>
        <taxon>Ascomycota</taxon>
        <taxon>Pezizomycotina</taxon>
        <taxon>Sordariomycetes</taxon>
        <taxon>Hypocreomycetidae</taxon>
        <taxon>Hypocreales</taxon>
        <taxon>Hypocreaceae</taxon>
        <taxon>Trichoderma</taxon>
    </lineage>
</organism>
<evidence type="ECO:0000313" key="1">
    <source>
        <dbReference type="EMBL" id="EHK24653.1"/>
    </source>
</evidence>